<keyword evidence="10" id="KW-1185">Reference proteome</keyword>
<protein>
    <submittedName>
        <fullName evidence="9">General substrate transporter</fullName>
    </submittedName>
</protein>
<proteinExistence type="inferred from homology"/>
<dbReference type="GO" id="GO:0016020">
    <property type="term" value="C:membrane"/>
    <property type="evidence" value="ECO:0007669"/>
    <property type="project" value="UniProtKB-SubCell"/>
</dbReference>
<evidence type="ECO:0000256" key="3">
    <source>
        <dbReference type="ARBA" id="ARBA00022448"/>
    </source>
</evidence>
<evidence type="ECO:0000256" key="1">
    <source>
        <dbReference type="ARBA" id="ARBA00004141"/>
    </source>
</evidence>
<sequence>MGLKEKIGLGDQGSATLQARNEAPQFEHVTWYKDPGLRQLTVYAIVLCATSAGTGYDGDTFGDPTSGDLGLIGALYQIGAVCSIPMVPIIADRWGRKPCIGVGFIIMAIGSALQAAANDYGTFCAGRVLLGFGNSFSQICSPMLLTEICHPQHRARFTTVYNCLWNLGALVVNWTCFGTNYWGYNTWQWRFPAIIQGVPGLIQLCFLWHMPESPRFLIAKDRSEEALQILAKYHANGNTEHPTVQFEFREIHDTIKMEQAAQNTTKYIDFFKTKGNRFRLSILVALGFFSQWSGNAVISNYSSRLYRTLGMGDQAVIGINAGSTSMSMFVSIGFALLVDRVNRRFMFLLATGGMFISLAGWTLACALHEREQAEGADVGMIFVIWCHQFFYSTAWSGLLVGYAVEILPYSLRAKGLMILNISIQIALLLNTYLNPYAFDAWRAPDEPNGDPSRTGYGGQTWILYLIYTIWVGGELVFVYFMFVETRGPTLEELVKVIDGPDARVADIDGPMDKDLLEKDGAQDEVKRISSDKEV</sequence>
<dbReference type="InterPro" id="IPR020846">
    <property type="entry name" value="MFS_dom"/>
</dbReference>
<dbReference type="EMBL" id="JAGPNK010000003">
    <property type="protein sequence ID" value="KAH7324152.1"/>
    <property type="molecule type" value="Genomic_DNA"/>
</dbReference>
<keyword evidence="3" id="KW-0813">Transport</keyword>
<feature type="transmembrane region" description="Helical" evidence="7">
    <location>
        <begin position="280"/>
        <end position="298"/>
    </location>
</feature>
<reference evidence="9" key="1">
    <citation type="journal article" date="2021" name="Nat. Commun.">
        <title>Genetic determinants of endophytism in the Arabidopsis root mycobiome.</title>
        <authorList>
            <person name="Mesny F."/>
            <person name="Miyauchi S."/>
            <person name="Thiergart T."/>
            <person name="Pickel B."/>
            <person name="Atanasova L."/>
            <person name="Karlsson M."/>
            <person name="Huettel B."/>
            <person name="Barry K.W."/>
            <person name="Haridas S."/>
            <person name="Chen C."/>
            <person name="Bauer D."/>
            <person name="Andreopoulos W."/>
            <person name="Pangilinan J."/>
            <person name="LaButti K."/>
            <person name="Riley R."/>
            <person name="Lipzen A."/>
            <person name="Clum A."/>
            <person name="Drula E."/>
            <person name="Henrissat B."/>
            <person name="Kohler A."/>
            <person name="Grigoriev I.V."/>
            <person name="Martin F.M."/>
            <person name="Hacquard S."/>
        </authorList>
    </citation>
    <scope>NUCLEOTIDE SEQUENCE</scope>
    <source>
        <strain evidence="9">MPI-CAGE-CH-0235</strain>
    </source>
</reference>
<dbReference type="PANTHER" id="PTHR48022">
    <property type="entry name" value="PLASTIDIC GLUCOSE TRANSPORTER 4"/>
    <property type="match status" value="1"/>
</dbReference>
<feature type="transmembrane region" description="Helical" evidence="7">
    <location>
        <begin position="379"/>
        <end position="404"/>
    </location>
</feature>
<feature type="transmembrane region" description="Helical" evidence="7">
    <location>
        <begin position="345"/>
        <end position="367"/>
    </location>
</feature>
<evidence type="ECO:0000313" key="9">
    <source>
        <dbReference type="EMBL" id="KAH7324152.1"/>
    </source>
</evidence>
<feature type="transmembrane region" description="Helical" evidence="7">
    <location>
        <begin position="160"/>
        <end position="183"/>
    </location>
</feature>
<evidence type="ECO:0000259" key="8">
    <source>
        <dbReference type="PROSITE" id="PS50850"/>
    </source>
</evidence>
<dbReference type="InterPro" id="IPR036259">
    <property type="entry name" value="MFS_trans_sf"/>
</dbReference>
<dbReference type="InterPro" id="IPR005828">
    <property type="entry name" value="MFS_sugar_transport-like"/>
</dbReference>
<gene>
    <name evidence="9" type="ORF">B0I35DRAFT_369159</name>
</gene>
<dbReference type="AlphaFoldDB" id="A0A8K0WTH7"/>
<feature type="transmembrane region" description="Helical" evidence="7">
    <location>
        <begin position="98"/>
        <end position="117"/>
    </location>
</feature>
<evidence type="ECO:0000256" key="7">
    <source>
        <dbReference type="SAM" id="Phobius"/>
    </source>
</evidence>
<comment type="similarity">
    <text evidence="2">Belongs to the major facilitator superfamily. Sugar transporter (TC 2.A.1.1) family.</text>
</comment>
<evidence type="ECO:0000313" key="10">
    <source>
        <dbReference type="Proteomes" id="UP000813444"/>
    </source>
</evidence>
<keyword evidence="6 7" id="KW-0472">Membrane</keyword>
<dbReference type="Pfam" id="PF00083">
    <property type="entry name" value="Sugar_tr"/>
    <property type="match status" value="1"/>
</dbReference>
<comment type="subcellular location">
    <subcellularLocation>
        <location evidence="1">Membrane</location>
        <topology evidence="1">Multi-pass membrane protein</topology>
    </subcellularLocation>
</comment>
<organism evidence="9 10">
    <name type="scientific">Stachybotrys elegans</name>
    <dbReference type="NCBI Taxonomy" id="80388"/>
    <lineage>
        <taxon>Eukaryota</taxon>
        <taxon>Fungi</taxon>
        <taxon>Dikarya</taxon>
        <taxon>Ascomycota</taxon>
        <taxon>Pezizomycotina</taxon>
        <taxon>Sordariomycetes</taxon>
        <taxon>Hypocreomycetidae</taxon>
        <taxon>Hypocreales</taxon>
        <taxon>Stachybotryaceae</taxon>
        <taxon>Stachybotrys</taxon>
    </lineage>
</organism>
<dbReference type="FunFam" id="1.20.1250.20:FF:000134">
    <property type="entry name" value="MFS sugar transporter protein"/>
    <property type="match status" value="1"/>
</dbReference>
<feature type="transmembrane region" description="Helical" evidence="7">
    <location>
        <begin position="416"/>
        <end position="433"/>
    </location>
</feature>
<dbReference type="Proteomes" id="UP000813444">
    <property type="component" value="Unassembled WGS sequence"/>
</dbReference>
<dbReference type="GO" id="GO:0005351">
    <property type="term" value="F:carbohydrate:proton symporter activity"/>
    <property type="evidence" value="ECO:0007669"/>
    <property type="project" value="TreeGrafter"/>
</dbReference>
<dbReference type="InterPro" id="IPR050360">
    <property type="entry name" value="MFS_Sugar_Transporters"/>
</dbReference>
<evidence type="ECO:0000256" key="2">
    <source>
        <dbReference type="ARBA" id="ARBA00010992"/>
    </source>
</evidence>
<dbReference type="PANTHER" id="PTHR48022:SF31">
    <property type="entry name" value="HEXOSE TRANSPORTER"/>
    <property type="match status" value="1"/>
</dbReference>
<keyword evidence="4 7" id="KW-0812">Transmembrane</keyword>
<keyword evidence="5 7" id="KW-1133">Transmembrane helix</keyword>
<evidence type="ECO:0000256" key="6">
    <source>
        <dbReference type="ARBA" id="ARBA00023136"/>
    </source>
</evidence>
<dbReference type="PROSITE" id="PS50850">
    <property type="entry name" value="MFS"/>
    <property type="match status" value="1"/>
</dbReference>
<feature type="transmembrane region" description="Helical" evidence="7">
    <location>
        <begin position="69"/>
        <end position="91"/>
    </location>
</feature>
<comment type="caution">
    <text evidence="9">The sequence shown here is derived from an EMBL/GenBank/DDBJ whole genome shotgun (WGS) entry which is preliminary data.</text>
</comment>
<feature type="domain" description="Major facilitator superfamily (MFS) profile" evidence="8">
    <location>
        <begin position="1"/>
        <end position="486"/>
    </location>
</feature>
<dbReference type="OrthoDB" id="6133115at2759"/>
<dbReference type="Gene3D" id="1.20.1250.20">
    <property type="entry name" value="MFS general substrate transporter like domains"/>
    <property type="match status" value="1"/>
</dbReference>
<name>A0A8K0WTH7_9HYPO</name>
<evidence type="ECO:0000256" key="5">
    <source>
        <dbReference type="ARBA" id="ARBA00022989"/>
    </source>
</evidence>
<feature type="transmembrane region" description="Helical" evidence="7">
    <location>
        <begin position="318"/>
        <end position="338"/>
    </location>
</feature>
<evidence type="ECO:0000256" key="4">
    <source>
        <dbReference type="ARBA" id="ARBA00022692"/>
    </source>
</evidence>
<feature type="transmembrane region" description="Helical" evidence="7">
    <location>
        <begin position="461"/>
        <end position="482"/>
    </location>
</feature>
<accession>A0A8K0WTH7</accession>
<dbReference type="SUPFAM" id="SSF103473">
    <property type="entry name" value="MFS general substrate transporter"/>
    <property type="match status" value="1"/>
</dbReference>